<dbReference type="InterPro" id="IPR004358">
    <property type="entry name" value="Sig_transdc_His_kin-like_C"/>
</dbReference>
<comment type="subcellular location">
    <subcellularLocation>
        <location evidence="2">Cell membrane</location>
        <topology evidence="2">Multi-pass membrane protein</topology>
    </subcellularLocation>
</comment>
<dbReference type="Proteomes" id="UP000092607">
    <property type="component" value="Unassembled WGS sequence"/>
</dbReference>
<dbReference type="SUPFAM" id="SSF47384">
    <property type="entry name" value="Homodimeric domain of signal transducing histidine kinase"/>
    <property type="match status" value="1"/>
</dbReference>
<dbReference type="InterPro" id="IPR036097">
    <property type="entry name" value="HisK_dim/P_sf"/>
</dbReference>
<dbReference type="PANTHER" id="PTHR44936:SF10">
    <property type="entry name" value="SENSOR PROTEIN RSTB"/>
    <property type="match status" value="1"/>
</dbReference>
<dbReference type="Pfam" id="PF02518">
    <property type="entry name" value="HATPase_c"/>
    <property type="match status" value="1"/>
</dbReference>
<evidence type="ECO:0000256" key="3">
    <source>
        <dbReference type="ARBA" id="ARBA00012438"/>
    </source>
</evidence>
<evidence type="ECO:0000313" key="13">
    <source>
        <dbReference type="EMBL" id="OBX62850.1"/>
    </source>
</evidence>
<evidence type="ECO:0000256" key="10">
    <source>
        <dbReference type="SAM" id="Phobius"/>
    </source>
</evidence>
<feature type="transmembrane region" description="Helical" evidence="10">
    <location>
        <begin position="241"/>
        <end position="264"/>
    </location>
</feature>
<evidence type="ECO:0000256" key="8">
    <source>
        <dbReference type="ARBA" id="ARBA00022777"/>
    </source>
</evidence>
<dbReference type="GO" id="GO:0000155">
    <property type="term" value="F:phosphorelay sensor kinase activity"/>
    <property type="evidence" value="ECO:0007669"/>
    <property type="project" value="InterPro"/>
</dbReference>
<organism evidence="13 14">
    <name type="scientific">Moraxella lacunata</name>
    <dbReference type="NCBI Taxonomy" id="477"/>
    <lineage>
        <taxon>Bacteria</taxon>
        <taxon>Pseudomonadati</taxon>
        <taxon>Pseudomonadota</taxon>
        <taxon>Gammaproteobacteria</taxon>
        <taxon>Moraxellales</taxon>
        <taxon>Moraxellaceae</taxon>
        <taxon>Moraxella</taxon>
    </lineage>
</organism>
<dbReference type="InterPro" id="IPR003661">
    <property type="entry name" value="HisK_dim/P_dom"/>
</dbReference>
<dbReference type="PANTHER" id="PTHR44936">
    <property type="entry name" value="SENSOR PROTEIN CREC"/>
    <property type="match status" value="1"/>
</dbReference>
<dbReference type="CDD" id="cd00082">
    <property type="entry name" value="HisKA"/>
    <property type="match status" value="1"/>
</dbReference>
<dbReference type="Pfam" id="PF00512">
    <property type="entry name" value="HisKA"/>
    <property type="match status" value="1"/>
</dbReference>
<dbReference type="CDD" id="cd06225">
    <property type="entry name" value="HAMP"/>
    <property type="match status" value="1"/>
</dbReference>
<keyword evidence="9" id="KW-0067">ATP-binding</keyword>
<dbReference type="SMART" id="SM00387">
    <property type="entry name" value="HATPase_c"/>
    <property type="match status" value="1"/>
</dbReference>
<keyword evidence="7" id="KW-0547">Nucleotide-binding</keyword>
<evidence type="ECO:0000259" key="11">
    <source>
        <dbReference type="PROSITE" id="PS50109"/>
    </source>
</evidence>
<dbReference type="InterPro" id="IPR003660">
    <property type="entry name" value="HAMP_dom"/>
</dbReference>
<dbReference type="OrthoDB" id="9804645at2"/>
<comment type="caution">
    <text evidence="13">The sequence shown here is derived from an EMBL/GenBank/DDBJ whole genome shotgun (WGS) entry which is preliminary data.</text>
</comment>
<dbReference type="SUPFAM" id="SSF55874">
    <property type="entry name" value="ATPase domain of HSP90 chaperone/DNA topoisomerase II/histidine kinase"/>
    <property type="match status" value="1"/>
</dbReference>
<evidence type="ECO:0000256" key="7">
    <source>
        <dbReference type="ARBA" id="ARBA00022741"/>
    </source>
</evidence>
<sequence>MAISSITERSIFFRIYAGLLLICFLVAFFGYFLMQAINQQRLQSYRESIATVAFYLGTASYDRRSVEEKEPWLMAVGREFGSEIHIVPMDSLELKGRELKRLKEGKSVVRYDEISRHSTVYHAIDNDGSVLSAELDRINERQIHAVMGFLLDELQHYPSLADKQAHLARLSQKFGYSMALLPLPTLGLDREQFDRLSAGKAVLSFDNENQRPHLSVMMASTIPNEVLVVTVPLFNFFSLDVIISIILICLLLVSFGVYALIFPLERRLQLLQMGVNKVAEGKLDTMVQVAGYDDIARLSSTFNTMTRHIKRLIESQRELTRAVSHELRTPVARIRFAVDMLADDDDYDSRQMQKQYIDEDIASLNELIDEILTYAKLEEGSPKMDWEMVCLKELLEQIERETNALGKPISVQIKPPAQKVTAMADRRYLHRVVQNLAGNALRYAKSTIIISAGVKKGMAFVTVEDDGHGIPEADREKVFIPFARLDDSRTRASGGYGLGLSIVSRIAFWFSGNMSVDESPSLHGARFTMEWPVKQVGVVIVADELTGAKSEKKLIGTDE</sequence>
<keyword evidence="10" id="KW-0472">Membrane</keyword>
<evidence type="ECO:0000313" key="14">
    <source>
        <dbReference type="Proteomes" id="UP000092607"/>
    </source>
</evidence>
<keyword evidence="10" id="KW-0812">Transmembrane</keyword>
<dbReference type="SMART" id="SM00388">
    <property type="entry name" value="HisKA"/>
    <property type="match status" value="1"/>
</dbReference>
<reference evidence="13 14" key="1">
    <citation type="submission" date="2016-06" db="EMBL/GenBank/DDBJ databases">
        <title>Draft genome of Moraxella lacunata CCUG 57757A.</title>
        <authorList>
            <person name="Salva-Serra F."/>
            <person name="Engstrom-Jakobsson H."/>
            <person name="Thorell K."/>
            <person name="Gonzales-Siles L."/>
            <person name="Karlsson R."/>
            <person name="Boulund F."/>
            <person name="Engstrand L."/>
            <person name="Kristiansson E."/>
            <person name="Moore E."/>
        </authorList>
    </citation>
    <scope>NUCLEOTIDE SEQUENCE [LARGE SCALE GENOMIC DNA]</scope>
    <source>
        <strain evidence="13 14">CCUG 57757A</strain>
    </source>
</reference>
<keyword evidence="10" id="KW-1133">Transmembrane helix</keyword>
<dbReference type="GO" id="GO:0005524">
    <property type="term" value="F:ATP binding"/>
    <property type="evidence" value="ECO:0007669"/>
    <property type="project" value="UniProtKB-KW"/>
</dbReference>
<feature type="domain" description="Histidine kinase" evidence="11">
    <location>
        <begin position="322"/>
        <end position="535"/>
    </location>
</feature>
<evidence type="ECO:0000256" key="6">
    <source>
        <dbReference type="ARBA" id="ARBA00022679"/>
    </source>
</evidence>
<accession>A0A1B8Q239</accession>
<keyword evidence="8 13" id="KW-0418">Kinase</keyword>
<dbReference type="InterPro" id="IPR005467">
    <property type="entry name" value="His_kinase_dom"/>
</dbReference>
<gene>
    <name evidence="13" type="ORF">A9309_06790</name>
</gene>
<evidence type="ECO:0000256" key="9">
    <source>
        <dbReference type="ARBA" id="ARBA00022840"/>
    </source>
</evidence>
<dbReference type="PRINTS" id="PR00344">
    <property type="entry name" value="BCTRLSENSOR"/>
</dbReference>
<name>A0A1B8Q239_MORLA</name>
<dbReference type="RefSeq" id="WP_065255029.1">
    <property type="nucleotide sequence ID" value="NZ_JARDJM010000007.1"/>
</dbReference>
<dbReference type="InterPro" id="IPR036890">
    <property type="entry name" value="HATPase_C_sf"/>
</dbReference>
<dbReference type="EC" id="2.7.13.3" evidence="3"/>
<keyword evidence="6" id="KW-0808">Transferase</keyword>
<dbReference type="AlphaFoldDB" id="A0A1B8Q239"/>
<feature type="domain" description="HAMP" evidence="12">
    <location>
        <begin position="262"/>
        <end position="314"/>
    </location>
</feature>
<comment type="catalytic activity">
    <reaction evidence="1">
        <text>ATP + protein L-histidine = ADP + protein N-phospho-L-histidine.</text>
        <dbReference type="EC" id="2.7.13.3"/>
    </reaction>
</comment>
<dbReference type="InterPro" id="IPR003594">
    <property type="entry name" value="HATPase_dom"/>
</dbReference>
<dbReference type="SUPFAM" id="SSF158472">
    <property type="entry name" value="HAMP domain-like"/>
    <property type="match status" value="1"/>
</dbReference>
<protein>
    <recommendedName>
        <fullName evidence="3">histidine kinase</fullName>
        <ecNumber evidence="3">2.7.13.3</ecNumber>
    </recommendedName>
</protein>
<dbReference type="Gene3D" id="3.30.565.10">
    <property type="entry name" value="Histidine kinase-like ATPase, C-terminal domain"/>
    <property type="match status" value="1"/>
</dbReference>
<dbReference type="SMART" id="SM00304">
    <property type="entry name" value="HAMP"/>
    <property type="match status" value="1"/>
</dbReference>
<dbReference type="Gene3D" id="1.10.287.130">
    <property type="match status" value="1"/>
</dbReference>
<keyword evidence="5" id="KW-0597">Phosphoprotein</keyword>
<proteinExistence type="predicted"/>
<dbReference type="PROSITE" id="PS50885">
    <property type="entry name" value="HAMP"/>
    <property type="match status" value="1"/>
</dbReference>
<evidence type="ECO:0000256" key="2">
    <source>
        <dbReference type="ARBA" id="ARBA00004651"/>
    </source>
</evidence>
<dbReference type="GO" id="GO:0005886">
    <property type="term" value="C:plasma membrane"/>
    <property type="evidence" value="ECO:0007669"/>
    <property type="project" value="UniProtKB-SubCell"/>
</dbReference>
<dbReference type="EMBL" id="LZMS01000058">
    <property type="protein sequence ID" value="OBX62850.1"/>
    <property type="molecule type" value="Genomic_DNA"/>
</dbReference>
<evidence type="ECO:0000256" key="4">
    <source>
        <dbReference type="ARBA" id="ARBA00022475"/>
    </source>
</evidence>
<keyword evidence="4" id="KW-1003">Cell membrane</keyword>
<evidence type="ECO:0000259" key="12">
    <source>
        <dbReference type="PROSITE" id="PS50885"/>
    </source>
</evidence>
<feature type="transmembrane region" description="Helical" evidence="10">
    <location>
        <begin position="12"/>
        <end position="34"/>
    </location>
</feature>
<dbReference type="InterPro" id="IPR050980">
    <property type="entry name" value="2C_sensor_his_kinase"/>
</dbReference>
<evidence type="ECO:0000256" key="1">
    <source>
        <dbReference type="ARBA" id="ARBA00000085"/>
    </source>
</evidence>
<dbReference type="PROSITE" id="PS50109">
    <property type="entry name" value="HIS_KIN"/>
    <property type="match status" value="1"/>
</dbReference>
<evidence type="ECO:0000256" key="5">
    <source>
        <dbReference type="ARBA" id="ARBA00022553"/>
    </source>
</evidence>